<evidence type="ECO:0000313" key="5">
    <source>
        <dbReference type="Proteomes" id="UP000319769"/>
    </source>
</evidence>
<dbReference type="PRINTS" id="PR00455">
    <property type="entry name" value="HTHTETR"/>
</dbReference>
<sequence length="188" mass="20409">MATKDRILDVAEQLMSEKGYAGTSVAAVCKAAEVSVTSLYWHFGSKEGLLASVMERGADRWFAALPRGDADTMLAEGSKAVAGDPLFLRLCYLLSLEAQDDERASALVQRVRGQAHEYFREVITTVLAAEHPPEFAKAAAGRLTPFAVAYSDGCFFASQVEPAKTDLEQMYSDLFVALRALAKEQAHA</sequence>
<dbReference type="PROSITE" id="PS01081">
    <property type="entry name" value="HTH_TETR_1"/>
    <property type="match status" value="1"/>
</dbReference>
<dbReference type="SUPFAM" id="SSF46689">
    <property type="entry name" value="Homeodomain-like"/>
    <property type="match status" value="1"/>
</dbReference>
<evidence type="ECO:0000256" key="2">
    <source>
        <dbReference type="PROSITE-ProRule" id="PRU00335"/>
    </source>
</evidence>
<organism evidence="4 5">
    <name type="scientific">Amycolatopsis acidicola</name>
    <dbReference type="NCBI Taxonomy" id="2596893"/>
    <lineage>
        <taxon>Bacteria</taxon>
        <taxon>Bacillati</taxon>
        <taxon>Actinomycetota</taxon>
        <taxon>Actinomycetes</taxon>
        <taxon>Pseudonocardiales</taxon>
        <taxon>Pseudonocardiaceae</taxon>
        <taxon>Amycolatopsis</taxon>
    </lineage>
</organism>
<feature type="domain" description="HTH tetR-type" evidence="3">
    <location>
        <begin position="1"/>
        <end position="61"/>
    </location>
</feature>
<name>A0A5N0VJS2_9PSEU</name>
<dbReference type="Proteomes" id="UP000319769">
    <property type="component" value="Unassembled WGS sequence"/>
</dbReference>
<keyword evidence="1 2" id="KW-0238">DNA-binding</keyword>
<dbReference type="PROSITE" id="PS50977">
    <property type="entry name" value="HTH_TETR_2"/>
    <property type="match status" value="1"/>
</dbReference>
<feature type="DNA-binding region" description="H-T-H motif" evidence="2">
    <location>
        <begin position="24"/>
        <end position="43"/>
    </location>
</feature>
<dbReference type="OrthoDB" id="3682047at2"/>
<reference evidence="4" key="1">
    <citation type="submission" date="2019-09" db="EMBL/GenBank/DDBJ databases">
        <authorList>
            <person name="Teo W.F.A."/>
            <person name="Duangmal K."/>
        </authorList>
    </citation>
    <scope>NUCLEOTIDE SEQUENCE [LARGE SCALE GENOMIC DNA]</scope>
    <source>
        <strain evidence="4">K81G1</strain>
    </source>
</reference>
<dbReference type="InterPro" id="IPR001647">
    <property type="entry name" value="HTH_TetR"/>
</dbReference>
<accession>A0A5N0VJS2</accession>
<dbReference type="GO" id="GO:0003700">
    <property type="term" value="F:DNA-binding transcription factor activity"/>
    <property type="evidence" value="ECO:0007669"/>
    <property type="project" value="TreeGrafter"/>
</dbReference>
<evidence type="ECO:0000259" key="3">
    <source>
        <dbReference type="PROSITE" id="PS50977"/>
    </source>
</evidence>
<dbReference type="InterPro" id="IPR009057">
    <property type="entry name" value="Homeodomain-like_sf"/>
</dbReference>
<evidence type="ECO:0000256" key="1">
    <source>
        <dbReference type="ARBA" id="ARBA00023125"/>
    </source>
</evidence>
<dbReference type="Gene3D" id="1.10.357.10">
    <property type="entry name" value="Tetracycline Repressor, domain 2"/>
    <property type="match status" value="1"/>
</dbReference>
<dbReference type="InterPro" id="IPR050109">
    <property type="entry name" value="HTH-type_TetR-like_transc_reg"/>
</dbReference>
<proteinExistence type="predicted"/>
<dbReference type="Pfam" id="PF00440">
    <property type="entry name" value="TetR_N"/>
    <property type="match status" value="1"/>
</dbReference>
<dbReference type="EMBL" id="VMNW02000005">
    <property type="protein sequence ID" value="KAA9165604.1"/>
    <property type="molecule type" value="Genomic_DNA"/>
</dbReference>
<dbReference type="AlphaFoldDB" id="A0A5N0VJS2"/>
<dbReference type="GO" id="GO:0000976">
    <property type="term" value="F:transcription cis-regulatory region binding"/>
    <property type="evidence" value="ECO:0007669"/>
    <property type="project" value="TreeGrafter"/>
</dbReference>
<dbReference type="PANTHER" id="PTHR30055">
    <property type="entry name" value="HTH-TYPE TRANSCRIPTIONAL REGULATOR RUTR"/>
    <property type="match status" value="1"/>
</dbReference>
<dbReference type="InterPro" id="IPR023772">
    <property type="entry name" value="DNA-bd_HTH_TetR-type_CS"/>
</dbReference>
<evidence type="ECO:0000313" key="4">
    <source>
        <dbReference type="EMBL" id="KAA9165604.1"/>
    </source>
</evidence>
<protein>
    <submittedName>
        <fullName evidence="4">TetR/AcrR family transcriptional regulator</fullName>
    </submittedName>
</protein>
<dbReference type="RefSeq" id="WP_144748609.1">
    <property type="nucleotide sequence ID" value="NZ_VMNW02000005.1"/>
</dbReference>
<dbReference type="PANTHER" id="PTHR30055:SF209">
    <property type="entry name" value="POSSIBLE TRANSCRIPTIONAL REGULATORY PROTEIN (PROBABLY TETR-FAMILY)"/>
    <property type="match status" value="1"/>
</dbReference>
<keyword evidence="5" id="KW-1185">Reference proteome</keyword>
<comment type="caution">
    <text evidence="4">The sequence shown here is derived from an EMBL/GenBank/DDBJ whole genome shotgun (WGS) entry which is preliminary data.</text>
</comment>
<gene>
    <name evidence="4" type="ORF">FPZ12_005935</name>
</gene>